<reference evidence="4" key="1">
    <citation type="journal article" date="2014" name="Int. J. Syst. Evol. Microbiol.">
        <title>Complete genome sequence of Corynebacterium casei LMG S-19264T (=DSM 44701T), isolated from a smear-ripened cheese.</title>
        <authorList>
            <consortium name="US DOE Joint Genome Institute (JGI-PGF)"/>
            <person name="Walter F."/>
            <person name="Albersmeier A."/>
            <person name="Kalinowski J."/>
            <person name="Ruckert C."/>
        </authorList>
    </citation>
    <scope>NUCLEOTIDE SEQUENCE</scope>
    <source>
        <strain evidence="4">CGMCC 1.15320</strain>
    </source>
</reference>
<comment type="caution">
    <text evidence="4">The sequence shown here is derived from an EMBL/GenBank/DDBJ whole genome shotgun (WGS) entry which is preliminary data.</text>
</comment>
<dbReference type="CDD" id="cd06342">
    <property type="entry name" value="PBP1_ABC_LIVBP-like"/>
    <property type="match status" value="1"/>
</dbReference>
<organism evidence="4 5">
    <name type="scientific">Nitratireductor aestuarii</name>
    <dbReference type="NCBI Taxonomy" id="1735103"/>
    <lineage>
        <taxon>Bacteria</taxon>
        <taxon>Pseudomonadati</taxon>
        <taxon>Pseudomonadota</taxon>
        <taxon>Alphaproteobacteria</taxon>
        <taxon>Hyphomicrobiales</taxon>
        <taxon>Phyllobacteriaceae</taxon>
        <taxon>Nitratireductor</taxon>
    </lineage>
</organism>
<dbReference type="Proteomes" id="UP000636264">
    <property type="component" value="Unassembled WGS sequence"/>
</dbReference>
<evidence type="ECO:0000256" key="1">
    <source>
        <dbReference type="ARBA" id="ARBA00010062"/>
    </source>
</evidence>
<dbReference type="PANTHER" id="PTHR47151">
    <property type="entry name" value="LEU/ILE/VAL-BINDING ABC TRANSPORTER SUBUNIT"/>
    <property type="match status" value="1"/>
</dbReference>
<evidence type="ECO:0000256" key="2">
    <source>
        <dbReference type="ARBA" id="ARBA00022729"/>
    </source>
</evidence>
<keyword evidence="2" id="KW-0732">Signal</keyword>
<feature type="domain" description="Leucine-binding protein" evidence="3">
    <location>
        <begin position="49"/>
        <end position="371"/>
    </location>
</feature>
<dbReference type="Pfam" id="PF13458">
    <property type="entry name" value="Peripla_BP_6"/>
    <property type="match status" value="1"/>
</dbReference>
<proteinExistence type="inferred from homology"/>
<gene>
    <name evidence="4" type="ORF">GCM10011385_07010</name>
</gene>
<dbReference type="EMBL" id="BMIF01000001">
    <property type="protein sequence ID" value="GGA55985.1"/>
    <property type="molecule type" value="Genomic_DNA"/>
</dbReference>
<protein>
    <submittedName>
        <fullName evidence="4">Amino acid-binding protein</fullName>
    </submittedName>
</protein>
<reference evidence="4" key="2">
    <citation type="submission" date="2020-09" db="EMBL/GenBank/DDBJ databases">
        <authorList>
            <person name="Sun Q."/>
            <person name="Zhou Y."/>
        </authorList>
    </citation>
    <scope>NUCLEOTIDE SEQUENCE</scope>
    <source>
        <strain evidence="4">CGMCC 1.15320</strain>
    </source>
</reference>
<dbReference type="InterPro" id="IPR028081">
    <property type="entry name" value="Leu-bd"/>
</dbReference>
<evidence type="ECO:0000313" key="5">
    <source>
        <dbReference type="Proteomes" id="UP000636264"/>
    </source>
</evidence>
<dbReference type="SUPFAM" id="SSF53822">
    <property type="entry name" value="Periplasmic binding protein-like I"/>
    <property type="match status" value="1"/>
</dbReference>
<name>A0A916VZR5_9HYPH</name>
<sequence>MLHRSLTAFTSEAELSGCGTVLSFIHHSLRWAGSALLLSAMVSGAHAQEIRIGLAAPLSGSFQLLGEQFVNGARMAAKDGDIELIEVDDGCTAEGGEQAAHVMAQADVSMVIGFLCTPAIEAAMPELTKIGLPVLTPLRTPRLTDARVRTGWPIWRLGPRLDDEPRAVARLLVQAWRNKHFAIIDDGTIYGRELAENLRAEAELARLEPVLFDTFRPQMDNQIGLVGRLRRSGATHVFVGGDRYDMAIIARDARKLNYDVVLAGGEALRSEEDSIHLPEGVLMVGPPLWENLASPEVLNQYKEAGIVPEGYTMLGHAAVDVAAGAIRAAEAAGKPVVDQLRNFSFDTAIGQIRFNANGDLTVNPYQLYVYDGTEFIEGGN</sequence>
<evidence type="ECO:0000259" key="3">
    <source>
        <dbReference type="Pfam" id="PF13458"/>
    </source>
</evidence>
<accession>A0A916VZR5</accession>
<dbReference type="AlphaFoldDB" id="A0A916VZR5"/>
<dbReference type="PANTHER" id="PTHR47151:SF2">
    <property type="entry name" value="AMINO ACID BINDING PROTEIN"/>
    <property type="match status" value="1"/>
</dbReference>
<comment type="similarity">
    <text evidence="1">Belongs to the leucine-binding protein family.</text>
</comment>
<dbReference type="InterPro" id="IPR028082">
    <property type="entry name" value="Peripla_BP_I"/>
</dbReference>
<keyword evidence="5" id="KW-1185">Reference proteome</keyword>
<evidence type="ECO:0000313" key="4">
    <source>
        <dbReference type="EMBL" id="GGA55985.1"/>
    </source>
</evidence>
<dbReference type="Gene3D" id="3.40.50.2300">
    <property type="match status" value="2"/>
</dbReference>